<proteinExistence type="predicted"/>
<keyword evidence="3" id="KW-1185">Reference proteome</keyword>
<accession>A0ABN3KCG5</accession>
<comment type="caution">
    <text evidence="2">The sequence shown here is derived from an EMBL/GenBank/DDBJ whole genome shotgun (WGS) entry which is preliminary data.</text>
</comment>
<evidence type="ECO:0000313" key="2">
    <source>
        <dbReference type="EMBL" id="GAA2452964.1"/>
    </source>
</evidence>
<feature type="region of interest" description="Disordered" evidence="1">
    <location>
        <begin position="51"/>
        <end position="70"/>
    </location>
</feature>
<evidence type="ECO:0000256" key="1">
    <source>
        <dbReference type="SAM" id="MobiDB-lite"/>
    </source>
</evidence>
<gene>
    <name evidence="2" type="ORF">GCM10010405_40980</name>
</gene>
<dbReference type="Proteomes" id="UP001501638">
    <property type="component" value="Unassembled WGS sequence"/>
</dbReference>
<organism evidence="2 3">
    <name type="scientific">Streptomyces macrosporus</name>
    <dbReference type="NCBI Taxonomy" id="44032"/>
    <lineage>
        <taxon>Bacteria</taxon>
        <taxon>Bacillati</taxon>
        <taxon>Actinomycetota</taxon>
        <taxon>Actinomycetes</taxon>
        <taxon>Kitasatosporales</taxon>
        <taxon>Streptomycetaceae</taxon>
        <taxon>Streptomyces</taxon>
    </lineage>
</organism>
<dbReference type="EMBL" id="BAAASZ010000027">
    <property type="protein sequence ID" value="GAA2452964.1"/>
    <property type="molecule type" value="Genomic_DNA"/>
</dbReference>
<reference evidence="2 3" key="1">
    <citation type="journal article" date="2019" name="Int. J. Syst. Evol. Microbiol.">
        <title>The Global Catalogue of Microorganisms (GCM) 10K type strain sequencing project: providing services to taxonomists for standard genome sequencing and annotation.</title>
        <authorList>
            <consortium name="The Broad Institute Genomics Platform"/>
            <consortium name="The Broad Institute Genome Sequencing Center for Infectious Disease"/>
            <person name="Wu L."/>
            <person name="Ma J."/>
        </authorList>
    </citation>
    <scope>NUCLEOTIDE SEQUENCE [LARGE SCALE GENOMIC DNA]</scope>
    <source>
        <strain evidence="2 3">JCM 6305</strain>
    </source>
</reference>
<sequence>MVETDGEDVRRIPERRDRPYLGRPAYGDDDAPVPVRTANGAGGVAMARPDQLSALATPTGQETPVPPMPQ</sequence>
<feature type="region of interest" description="Disordered" evidence="1">
    <location>
        <begin position="1"/>
        <end position="43"/>
    </location>
</feature>
<protein>
    <submittedName>
        <fullName evidence="2">Uncharacterized protein</fullName>
    </submittedName>
</protein>
<name>A0ABN3KCG5_9ACTN</name>
<feature type="compositionally biased region" description="Basic and acidic residues" evidence="1">
    <location>
        <begin position="7"/>
        <end position="20"/>
    </location>
</feature>
<evidence type="ECO:0000313" key="3">
    <source>
        <dbReference type="Proteomes" id="UP001501638"/>
    </source>
</evidence>